<dbReference type="AlphaFoldDB" id="A0A1W5CS06"/>
<feature type="domain" description="INO80 complex subunit 3-like middle region" evidence="3">
    <location>
        <begin position="165"/>
        <end position="262"/>
    </location>
</feature>
<keyword evidence="5" id="KW-1185">Reference proteome</keyword>
<protein>
    <submittedName>
        <fullName evidence="4">Uncharacterized protein</fullName>
    </submittedName>
</protein>
<evidence type="ECO:0000313" key="5">
    <source>
        <dbReference type="Proteomes" id="UP000192927"/>
    </source>
</evidence>
<evidence type="ECO:0000259" key="2">
    <source>
        <dbReference type="Pfam" id="PF14612"/>
    </source>
</evidence>
<proteinExistence type="predicted"/>
<feature type="region of interest" description="Disordered" evidence="1">
    <location>
        <begin position="97"/>
        <end position="119"/>
    </location>
</feature>
<dbReference type="Pfam" id="PF24244">
    <property type="entry name" value="Iec3-like_M"/>
    <property type="match status" value="1"/>
</dbReference>
<evidence type="ECO:0000256" key="1">
    <source>
        <dbReference type="SAM" id="MobiDB-lite"/>
    </source>
</evidence>
<dbReference type="GO" id="GO:0031011">
    <property type="term" value="C:Ino80 complex"/>
    <property type="evidence" value="ECO:0007669"/>
    <property type="project" value="InterPro"/>
</dbReference>
<evidence type="ECO:0000313" key="4">
    <source>
        <dbReference type="EMBL" id="SLM33582.1"/>
    </source>
</evidence>
<dbReference type="EMBL" id="FWEW01000062">
    <property type="protein sequence ID" value="SLM33582.1"/>
    <property type="molecule type" value="Genomic_DNA"/>
</dbReference>
<feature type="compositionally biased region" description="Basic and acidic residues" evidence="1">
    <location>
        <begin position="226"/>
        <end position="238"/>
    </location>
</feature>
<evidence type="ECO:0000259" key="3">
    <source>
        <dbReference type="Pfam" id="PF24244"/>
    </source>
</evidence>
<dbReference type="GO" id="GO:0006338">
    <property type="term" value="P:chromatin remodeling"/>
    <property type="evidence" value="ECO:0007669"/>
    <property type="project" value="InterPro"/>
</dbReference>
<feature type="domain" description="INO80 complex subunit 3 N-terminal" evidence="2">
    <location>
        <begin position="30"/>
        <end position="98"/>
    </location>
</feature>
<dbReference type="Pfam" id="PF14612">
    <property type="entry name" value="Ino80_Iec3"/>
    <property type="match status" value="1"/>
</dbReference>
<name>A0A1W5CS06_9LECA</name>
<feature type="region of interest" description="Disordered" evidence="1">
    <location>
        <begin position="265"/>
        <end position="348"/>
    </location>
</feature>
<sequence>MSFASVNPPDTREGLLLLEPRDSPSKTTYRSYKKKYRKMKHKFEEKMRESNSLFREEQKAIELARRLQEQNDQLLDVLLDINESNLVPPHLRYNLRSPTPDASAVPALEPDLSPRNPSDVKSALSALQEAKDELATGQITPTSYTNPEAALLDTNNEPQALIRLDTTPHTTLQSVIPGYLPEDLDVDTPTGYLSPGHEEEYLSTLDISIGTSQSVPSRNLPPHAARSSDKHEKDKEAQLRNPVSVYNWLRKNQPQVFLQDNEVVSEKPAAKPQPVPKLPKRSSIAPKQEQEIIDEDGFVIGGLAEPSKPKRKREDEPYRPKGGSSRPTKKKKVSGGQNGKKGIDDQGY</sequence>
<dbReference type="Proteomes" id="UP000192927">
    <property type="component" value="Unassembled WGS sequence"/>
</dbReference>
<organism evidence="4 5">
    <name type="scientific">Lasallia pustulata</name>
    <dbReference type="NCBI Taxonomy" id="136370"/>
    <lineage>
        <taxon>Eukaryota</taxon>
        <taxon>Fungi</taxon>
        <taxon>Dikarya</taxon>
        <taxon>Ascomycota</taxon>
        <taxon>Pezizomycotina</taxon>
        <taxon>Lecanoromycetes</taxon>
        <taxon>OSLEUM clade</taxon>
        <taxon>Umbilicariomycetidae</taxon>
        <taxon>Umbilicariales</taxon>
        <taxon>Umbilicariaceae</taxon>
        <taxon>Lasallia</taxon>
    </lineage>
</organism>
<feature type="region of interest" description="Disordered" evidence="1">
    <location>
        <begin position="212"/>
        <end position="240"/>
    </location>
</feature>
<accession>A0A1W5CS06</accession>
<dbReference type="InterPro" id="IPR032742">
    <property type="entry name" value="Iec3_N"/>
</dbReference>
<reference evidence="5" key="1">
    <citation type="submission" date="2017-03" db="EMBL/GenBank/DDBJ databases">
        <authorList>
            <person name="Sharma R."/>
            <person name="Thines M."/>
        </authorList>
    </citation>
    <scope>NUCLEOTIDE SEQUENCE [LARGE SCALE GENOMIC DNA]</scope>
</reference>
<feature type="region of interest" description="Disordered" evidence="1">
    <location>
        <begin position="1"/>
        <end position="31"/>
    </location>
</feature>
<dbReference type="InterPro" id="IPR055449">
    <property type="entry name" value="Iec3-like_M"/>
</dbReference>